<evidence type="ECO:0000256" key="3">
    <source>
        <dbReference type="ARBA" id="ARBA00023085"/>
    </source>
</evidence>
<evidence type="ECO:0000256" key="1">
    <source>
        <dbReference type="ARBA" id="ARBA00005184"/>
    </source>
</evidence>
<gene>
    <name evidence="5" type="ORF">SAY86_017797</name>
</gene>
<keyword evidence="6" id="KW-1185">Reference proteome</keyword>
<dbReference type="InterPro" id="IPR011050">
    <property type="entry name" value="Pectin_lyase_fold/virulence"/>
</dbReference>
<evidence type="ECO:0000256" key="2">
    <source>
        <dbReference type="ARBA" id="ARBA00022801"/>
    </source>
</evidence>
<name>A0AAN7M2D9_TRANT</name>
<accession>A0AAN7M2D9</accession>
<proteinExistence type="predicted"/>
<feature type="domain" description="Pectinesterase catalytic" evidence="4">
    <location>
        <begin position="5"/>
        <end position="62"/>
    </location>
</feature>
<protein>
    <recommendedName>
        <fullName evidence="4">Pectinesterase catalytic domain-containing protein</fullName>
    </recommendedName>
</protein>
<organism evidence="5 6">
    <name type="scientific">Trapa natans</name>
    <name type="common">Water chestnut</name>
    <dbReference type="NCBI Taxonomy" id="22666"/>
    <lineage>
        <taxon>Eukaryota</taxon>
        <taxon>Viridiplantae</taxon>
        <taxon>Streptophyta</taxon>
        <taxon>Embryophyta</taxon>
        <taxon>Tracheophyta</taxon>
        <taxon>Spermatophyta</taxon>
        <taxon>Magnoliopsida</taxon>
        <taxon>eudicotyledons</taxon>
        <taxon>Gunneridae</taxon>
        <taxon>Pentapetalae</taxon>
        <taxon>rosids</taxon>
        <taxon>malvids</taxon>
        <taxon>Myrtales</taxon>
        <taxon>Lythraceae</taxon>
        <taxon>Trapa</taxon>
    </lineage>
</organism>
<dbReference type="AlphaFoldDB" id="A0AAN7M2D9"/>
<evidence type="ECO:0000259" key="4">
    <source>
        <dbReference type="Pfam" id="PF01095"/>
    </source>
</evidence>
<dbReference type="GO" id="GO:0030599">
    <property type="term" value="F:pectinesterase activity"/>
    <property type="evidence" value="ECO:0007669"/>
    <property type="project" value="InterPro"/>
</dbReference>
<keyword evidence="3" id="KW-0063">Aspartyl esterase</keyword>
<dbReference type="SUPFAM" id="SSF51126">
    <property type="entry name" value="Pectin lyase-like"/>
    <property type="match status" value="1"/>
</dbReference>
<dbReference type="GO" id="GO:0042545">
    <property type="term" value="P:cell wall modification"/>
    <property type="evidence" value="ECO:0007669"/>
    <property type="project" value="InterPro"/>
</dbReference>
<evidence type="ECO:0000313" key="5">
    <source>
        <dbReference type="EMBL" id="KAK4790493.1"/>
    </source>
</evidence>
<sequence>MFVVVLLCPTRYEEDILKVGRKKTNLMFIGDGQEETVITGGKSVADKITTFRTASFGMQKISHILQQSSK</sequence>
<dbReference type="Pfam" id="PF01095">
    <property type="entry name" value="Pectinesterase"/>
    <property type="match status" value="1"/>
</dbReference>
<keyword evidence="2" id="KW-0378">Hydrolase</keyword>
<reference evidence="5 6" key="1">
    <citation type="journal article" date="2023" name="Hortic Res">
        <title>Pangenome of water caltrop reveals structural variations and asymmetric subgenome divergence after allopolyploidization.</title>
        <authorList>
            <person name="Zhang X."/>
            <person name="Chen Y."/>
            <person name="Wang L."/>
            <person name="Yuan Y."/>
            <person name="Fang M."/>
            <person name="Shi L."/>
            <person name="Lu R."/>
            <person name="Comes H.P."/>
            <person name="Ma Y."/>
            <person name="Chen Y."/>
            <person name="Huang G."/>
            <person name="Zhou Y."/>
            <person name="Zheng Z."/>
            <person name="Qiu Y."/>
        </authorList>
    </citation>
    <scope>NUCLEOTIDE SEQUENCE [LARGE SCALE GENOMIC DNA]</scope>
    <source>
        <strain evidence="5">F231</strain>
    </source>
</reference>
<dbReference type="InterPro" id="IPR012334">
    <property type="entry name" value="Pectin_lyas_fold"/>
</dbReference>
<evidence type="ECO:0000313" key="6">
    <source>
        <dbReference type="Proteomes" id="UP001346149"/>
    </source>
</evidence>
<dbReference type="EMBL" id="JAXQNO010000010">
    <property type="protein sequence ID" value="KAK4790493.1"/>
    <property type="molecule type" value="Genomic_DNA"/>
</dbReference>
<dbReference type="InterPro" id="IPR000070">
    <property type="entry name" value="Pectinesterase_cat"/>
</dbReference>
<dbReference type="Gene3D" id="2.160.20.10">
    <property type="entry name" value="Single-stranded right-handed beta-helix, Pectin lyase-like"/>
    <property type="match status" value="1"/>
</dbReference>
<dbReference type="Proteomes" id="UP001346149">
    <property type="component" value="Unassembled WGS sequence"/>
</dbReference>
<comment type="pathway">
    <text evidence="1">Glycan metabolism; pectin degradation; 2-dehydro-3-deoxy-D-gluconate from pectin: step 1/5.</text>
</comment>
<comment type="caution">
    <text evidence="5">The sequence shown here is derived from an EMBL/GenBank/DDBJ whole genome shotgun (WGS) entry which is preliminary data.</text>
</comment>